<sequence length="126" mass="14331">MKYKRPIKCLNQSFFGQSTFNIGVPFGILSFILSIAKAPSHQHTSYQAQSCCIRIHFPKHAHTVIYHVTTSAMSRFNSRSRFSHALLACQMTIWKCSVCGACFDSEPEVQEHFAAEHLFAPLDEFM</sequence>
<dbReference type="PROSITE" id="PS00028">
    <property type="entry name" value="ZINC_FINGER_C2H2_1"/>
    <property type="match status" value="1"/>
</dbReference>
<evidence type="ECO:0000313" key="3">
    <source>
        <dbReference type="Proteomes" id="UP000193922"/>
    </source>
</evidence>
<dbReference type="AlphaFoldDB" id="A0A1Y1VZH6"/>
<name>A0A1Y1VZH6_9FUNG</name>
<protein>
    <recommendedName>
        <fullName evidence="1">C2H2-type domain-containing protein</fullName>
    </recommendedName>
</protein>
<evidence type="ECO:0000313" key="2">
    <source>
        <dbReference type="EMBL" id="ORX66254.1"/>
    </source>
</evidence>
<accession>A0A1Y1VZH6</accession>
<dbReference type="RefSeq" id="XP_040740264.1">
    <property type="nucleotide sequence ID" value="XM_040891974.1"/>
</dbReference>
<evidence type="ECO:0000259" key="1">
    <source>
        <dbReference type="PROSITE" id="PS00028"/>
    </source>
</evidence>
<dbReference type="InterPro" id="IPR013087">
    <property type="entry name" value="Znf_C2H2_type"/>
</dbReference>
<dbReference type="EMBL" id="MCFD01000016">
    <property type="protein sequence ID" value="ORX66254.1"/>
    <property type="molecule type" value="Genomic_DNA"/>
</dbReference>
<feature type="domain" description="C2H2-type" evidence="1">
    <location>
        <begin position="96"/>
        <end position="117"/>
    </location>
</feature>
<comment type="caution">
    <text evidence="2">The sequence shown here is derived from an EMBL/GenBank/DDBJ whole genome shotgun (WGS) entry which is preliminary data.</text>
</comment>
<proteinExistence type="predicted"/>
<dbReference type="GeneID" id="63808622"/>
<gene>
    <name evidence="2" type="ORF">DL89DRAFT_68030</name>
</gene>
<dbReference type="Proteomes" id="UP000193922">
    <property type="component" value="Unassembled WGS sequence"/>
</dbReference>
<organism evidence="2 3">
    <name type="scientific">Linderina pennispora</name>
    <dbReference type="NCBI Taxonomy" id="61395"/>
    <lineage>
        <taxon>Eukaryota</taxon>
        <taxon>Fungi</taxon>
        <taxon>Fungi incertae sedis</taxon>
        <taxon>Zoopagomycota</taxon>
        <taxon>Kickxellomycotina</taxon>
        <taxon>Kickxellomycetes</taxon>
        <taxon>Kickxellales</taxon>
        <taxon>Kickxellaceae</taxon>
        <taxon>Linderina</taxon>
    </lineage>
</organism>
<keyword evidence="3" id="KW-1185">Reference proteome</keyword>
<dbReference type="OrthoDB" id="10348522at2759"/>
<reference evidence="2 3" key="1">
    <citation type="submission" date="2016-07" db="EMBL/GenBank/DDBJ databases">
        <title>Pervasive Adenine N6-methylation of Active Genes in Fungi.</title>
        <authorList>
            <consortium name="DOE Joint Genome Institute"/>
            <person name="Mondo S.J."/>
            <person name="Dannebaum R.O."/>
            <person name="Kuo R.C."/>
            <person name="Labutti K."/>
            <person name="Haridas S."/>
            <person name="Kuo A."/>
            <person name="Salamov A."/>
            <person name="Ahrendt S.R."/>
            <person name="Lipzen A."/>
            <person name="Sullivan W."/>
            <person name="Andreopoulos W.B."/>
            <person name="Clum A."/>
            <person name="Lindquist E."/>
            <person name="Daum C."/>
            <person name="Ramamoorthy G.K."/>
            <person name="Gryganskyi A."/>
            <person name="Culley D."/>
            <person name="Magnuson J.K."/>
            <person name="James T.Y."/>
            <person name="O'Malley M.A."/>
            <person name="Stajich J.E."/>
            <person name="Spatafora J.W."/>
            <person name="Visel A."/>
            <person name="Grigoriev I.V."/>
        </authorList>
    </citation>
    <scope>NUCLEOTIDE SEQUENCE [LARGE SCALE GENOMIC DNA]</scope>
    <source>
        <strain evidence="2 3">ATCC 12442</strain>
    </source>
</reference>